<evidence type="ECO:0000259" key="7">
    <source>
        <dbReference type="Pfam" id="PF02601"/>
    </source>
</evidence>
<dbReference type="GO" id="GO:0008855">
    <property type="term" value="F:exodeoxyribonuclease VII activity"/>
    <property type="evidence" value="ECO:0007669"/>
    <property type="project" value="UniProtKB-UniRule"/>
</dbReference>
<dbReference type="EC" id="3.1.11.6" evidence="5"/>
<keyword evidence="4 5" id="KW-0269">Exonuclease</keyword>
<dbReference type="Proteomes" id="UP000070394">
    <property type="component" value="Unassembled WGS sequence"/>
</dbReference>
<dbReference type="Pfam" id="PF02601">
    <property type="entry name" value="Exonuc_VII_L"/>
    <property type="match status" value="1"/>
</dbReference>
<dbReference type="PANTHER" id="PTHR30008:SF0">
    <property type="entry name" value="EXODEOXYRIBONUCLEASE 7 LARGE SUBUNIT"/>
    <property type="match status" value="1"/>
</dbReference>
<organism evidence="9 10">
    <name type="scientific">Lachnoanaerobaculum saburreum</name>
    <dbReference type="NCBI Taxonomy" id="467210"/>
    <lineage>
        <taxon>Bacteria</taxon>
        <taxon>Bacillati</taxon>
        <taxon>Bacillota</taxon>
        <taxon>Clostridia</taxon>
        <taxon>Lachnospirales</taxon>
        <taxon>Lachnospiraceae</taxon>
        <taxon>Lachnoanaerobaculum</taxon>
    </lineage>
</organism>
<dbReference type="OrthoDB" id="9802795at2"/>
<dbReference type="STRING" id="467210.HMPREF1866_00751"/>
<dbReference type="GO" id="GO:0003676">
    <property type="term" value="F:nucleic acid binding"/>
    <property type="evidence" value="ECO:0007669"/>
    <property type="project" value="InterPro"/>
</dbReference>
<name>A0A133ZWZ8_9FIRM</name>
<comment type="subunit">
    <text evidence="5">Heterooligomer composed of large and small subunits.</text>
</comment>
<dbReference type="EMBL" id="LSDA01000020">
    <property type="protein sequence ID" value="KXB59969.1"/>
    <property type="molecule type" value="Genomic_DNA"/>
</dbReference>
<dbReference type="NCBIfam" id="TIGR00237">
    <property type="entry name" value="xseA"/>
    <property type="match status" value="1"/>
</dbReference>
<dbReference type="PANTHER" id="PTHR30008">
    <property type="entry name" value="EXODEOXYRIBONUCLEASE 7 LARGE SUBUNIT"/>
    <property type="match status" value="1"/>
</dbReference>
<comment type="subcellular location">
    <subcellularLocation>
        <location evidence="5 6">Cytoplasm</location>
    </subcellularLocation>
</comment>
<comment type="function">
    <text evidence="5">Bidirectionally degrades single-stranded DNA into large acid-insoluble oligonucleotides, which are then degraded further into small acid-soluble oligonucleotides.</text>
</comment>
<evidence type="ECO:0000313" key="9">
    <source>
        <dbReference type="EMBL" id="KXB59969.1"/>
    </source>
</evidence>
<feature type="domain" description="Exonuclease VII large subunit C-terminal" evidence="7">
    <location>
        <begin position="121"/>
        <end position="333"/>
    </location>
</feature>
<dbReference type="CDD" id="cd04489">
    <property type="entry name" value="ExoVII_LU_OBF"/>
    <property type="match status" value="1"/>
</dbReference>
<gene>
    <name evidence="5" type="primary">xseA</name>
    <name evidence="9" type="ORF">HMPREF1866_00751</name>
</gene>
<evidence type="ECO:0000256" key="4">
    <source>
        <dbReference type="ARBA" id="ARBA00022839"/>
    </source>
</evidence>
<dbReference type="HAMAP" id="MF_00378">
    <property type="entry name" value="Exonuc_7_L"/>
    <property type="match status" value="1"/>
</dbReference>
<evidence type="ECO:0000256" key="5">
    <source>
        <dbReference type="HAMAP-Rule" id="MF_00378"/>
    </source>
</evidence>
<evidence type="ECO:0000256" key="1">
    <source>
        <dbReference type="ARBA" id="ARBA00022490"/>
    </source>
</evidence>
<evidence type="ECO:0000256" key="6">
    <source>
        <dbReference type="RuleBase" id="RU004355"/>
    </source>
</evidence>
<evidence type="ECO:0000313" key="10">
    <source>
        <dbReference type="Proteomes" id="UP000070394"/>
    </source>
</evidence>
<dbReference type="GO" id="GO:0005737">
    <property type="term" value="C:cytoplasm"/>
    <property type="evidence" value="ECO:0007669"/>
    <property type="project" value="UniProtKB-SubCell"/>
</dbReference>
<dbReference type="InterPro" id="IPR003753">
    <property type="entry name" value="Exonuc_VII_L"/>
</dbReference>
<keyword evidence="2 5" id="KW-0540">Nuclease</keyword>
<comment type="catalytic activity">
    <reaction evidence="5 6">
        <text>Exonucleolytic cleavage in either 5'- to 3'- or 3'- to 5'-direction to yield nucleoside 5'-phosphates.</text>
        <dbReference type="EC" id="3.1.11.6"/>
    </reaction>
</comment>
<feature type="domain" description="OB-fold nucleic acid binding" evidence="8">
    <location>
        <begin position="3"/>
        <end position="98"/>
    </location>
</feature>
<dbReference type="InterPro" id="IPR025824">
    <property type="entry name" value="OB-fold_nuc-bd_dom"/>
</dbReference>
<proteinExistence type="inferred from homology"/>
<dbReference type="GO" id="GO:0006308">
    <property type="term" value="P:DNA catabolic process"/>
    <property type="evidence" value="ECO:0007669"/>
    <property type="project" value="UniProtKB-UniRule"/>
</dbReference>
<protein>
    <recommendedName>
        <fullName evidence="5">Exodeoxyribonuclease 7 large subunit</fullName>
        <ecNumber evidence="5">3.1.11.6</ecNumber>
    </recommendedName>
    <alternativeName>
        <fullName evidence="5">Exodeoxyribonuclease VII large subunit</fullName>
        <shortName evidence="5">Exonuclease VII large subunit</shortName>
    </alternativeName>
</protein>
<dbReference type="InterPro" id="IPR020579">
    <property type="entry name" value="Exonuc_VII_lsu_C"/>
</dbReference>
<dbReference type="RefSeq" id="WP_060930667.1">
    <property type="nucleotide sequence ID" value="NZ_KQ959781.1"/>
</dbReference>
<keyword evidence="3 5" id="KW-0378">Hydrolase</keyword>
<dbReference type="Pfam" id="PF13742">
    <property type="entry name" value="tRNA_anti_2"/>
    <property type="match status" value="1"/>
</dbReference>
<evidence type="ECO:0000256" key="2">
    <source>
        <dbReference type="ARBA" id="ARBA00022722"/>
    </source>
</evidence>
<evidence type="ECO:0000259" key="8">
    <source>
        <dbReference type="Pfam" id="PF13742"/>
    </source>
</evidence>
<dbReference type="GO" id="GO:0009318">
    <property type="term" value="C:exodeoxyribonuclease VII complex"/>
    <property type="evidence" value="ECO:0007669"/>
    <property type="project" value="UniProtKB-UniRule"/>
</dbReference>
<accession>A0A133ZWZ8</accession>
<reference evidence="10" key="1">
    <citation type="submission" date="2016-01" db="EMBL/GenBank/DDBJ databases">
        <authorList>
            <person name="Mitreva M."/>
            <person name="Pepin K.H."/>
            <person name="Mihindukulasuriya K.A."/>
            <person name="Fulton R."/>
            <person name="Fronick C."/>
            <person name="O'Laughlin M."/>
            <person name="Miner T."/>
            <person name="Herter B."/>
            <person name="Rosa B.A."/>
            <person name="Cordes M."/>
            <person name="Tomlinson C."/>
            <person name="Wollam A."/>
            <person name="Palsikar V.B."/>
            <person name="Mardis E.R."/>
            <person name="Wilson R.K."/>
        </authorList>
    </citation>
    <scope>NUCLEOTIDE SEQUENCE [LARGE SCALE GENOMIC DNA]</scope>
    <source>
        <strain evidence="10">DNF00896</strain>
    </source>
</reference>
<keyword evidence="1 5" id="KW-0963">Cytoplasm</keyword>
<comment type="caution">
    <text evidence="9">The sequence shown here is derived from an EMBL/GenBank/DDBJ whole genome shotgun (WGS) entry which is preliminary data.</text>
</comment>
<comment type="similarity">
    <text evidence="5 6">Belongs to the XseA family.</text>
</comment>
<sequence>MVYSVSKVNAYIKNMFMQDFVLNKISVEGEVSNCTYAGSNHIYFTIKDEGGTLSAVMFASQRGGLSFDMKRGQRVIVTGSISCYEKEGRYQLYATKIEETGKGELYEKYLKLKEKLEDMGMFDPSYKRQIPKFVQSIGVATAQTGAVINDIRNVSYRRNPYVRIVLAPCLVQGESAPRSIISAIKRLDKMNLDVIIVGRGGGSIEDLYCFNDEELAETIFNTKTPIISAVGHETDFTIADFVADLRAPTPSAAAEIANFVYADYMYTLDFYKNKLDECARRKVDYTKRDLDMLLIRLNTLSPQIKLREQKQRLENFSKILQNDFKNILENNKNILINMSKRLETVSPLKRLSGGYAYISDKDNKKVLSAATLHQEDEINVFFSDGKIRAKVL</sequence>
<keyword evidence="10" id="KW-1185">Reference proteome</keyword>
<dbReference type="AlphaFoldDB" id="A0A133ZWZ8"/>
<dbReference type="PATRIC" id="fig|467210.3.peg.742"/>
<evidence type="ECO:0000256" key="3">
    <source>
        <dbReference type="ARBA" id="ARBA00022801"/>
    </source>
</evidence>